<protein>
    <submittedName>
        <fullName evidence="2">AbrB/MazE/SpoVT family DNA-binding domain-containing protein</fullName>
    </submittedName>
</protein>
<dbReference type="EMBL" id="JAUUCC010000003">
    <property type="protein sequence ID" value="MEE2049354.1"/>
    <property type="molecule type" value="Genomic_DNA"/>
</dbReference>
<feature type="compositionally biased region" description="Basic and acidic residues" evidence="1">
    <location>
        <begin position="71"/>
        <end position="89"/>
    </location>
</feature>
<evidence type="ECO:0000313" key="2">
    <source>
        <dbReference type="EMBL" id="MEE2049354.1"/>
    </source>
</evidence>
<reference evidence="2 3" key="1">
    <citation type="submission" date="2023-07" db="EMBL/GenBank/DDBJ databases">
        <authorList>
            <person name="Girao M."/>
            <person name="Carvalho M.F."/>
        </authorList>
    </citation>
    <scope>NUCLEOTIDE SEQUENCE [LARGE SCALE GENOMIC DNA]</scope>
    <source>
        <strain evidence="2 3">66/93</strain>
    </source>
</reference>
<feature type="region of interest" description="Disordered" evidence="1">
    <location>
        <begin position="71"/>
        <end position="99"/>
    </location>
</feature>
<accession>A0ABU7KJ80</accession>
<sequence length="99" mass="11491">MSTEEPRRHATLRRENQVTLPPEITRALQVQECDEIEFSVTPAGGVVLRGLTVIPSDQRWFWTEEWQRGEREADTQLRAGEGETFRNPEDMFGDMEGER</sequence>
<comment type="caution">
    <text evidence="2">The sequence shown here is derived from an EMBL/GenBank/DDBJ whole genome shotgun (WGS) entry which is preliminary data.</text>
</comment>
<name>A0ABU7KJ80_9ACTN</name>
<dbReference type="SUPFAM" id="SSF89447">
    <property type="entry name" value="AbrB/MazE/MraZ-like"/>
    <property type="match status" value="1"/>
</dbReference>
<evidence type="ECO:0000256" key="1">
    <source>
        <dbReference type="SAM" id="MobiDB-lite"/>
    </source>
</evidence>
<dbReference type="GO" id="GO:0003677">
    <property type="term" value="F:DNA binding"/>
    <property type="evidence" value="ECO:0007669"/>
    <property type="project" value="UniProtKB-KW"/>
</dbReference>
<dbReference type="Proteomes" id="UP001348641">
    <property type="component" value="Unassembled WGS sequence"/>
</dbReference>
<dbReference type="InterPro" id="IPR037914">
    <property type="entry name" value="SpoVT-AbrB_sf"/>
</dbReference>
<evidence type="ECO:0000313" key="3">
    <source>
        <dbReference type="Proteomes" id="UP001348641"/>
    </source>
</evidence>
<keyword evidence="2" id="KW-0238">DNA-binding</keyword>
<proteinExistence type="predicted"/>
<gene>
    <name evidence="2" type="ORF">Q8A49_02475</name>
</gene>
<dbReference type="RefSeq" id="WP_330156633.1">
    <property type="nucleotide sequence ID" value="NZ_BAAAJA010000010.1"/>
</dbReference>
<organism evidence="2 3">
    <name type="scientific">Nocardiopsis tropica</name>
    <dbReference type="NCBI Taxonomy" id="109330"/>
    <lineage>
        <taxon>Bacteria</taxon>
        <taxon>Bacillati</taxon>
        <taxon>Actinomycetota</taxon>
        <taxon>Actinomycetes</taxon>
        <taxon>Streptosporangiales</taxon>
        <taxon>Nocardiopsidaceae</taxon>
        <taxon>Nocardiopsis</taxon>
    </lineage>
</organism>